<dbReference type="GO" id="GO:0006865">
    <property type="term" value="P:amino acid transport"/>
    <property type="evidence" value="ECO:0007669"/>
    <property type="project" value="UniProtKB-KW"/>
</dbReference>
<evidence type="ECO:0000256" key="9">
    <source>
        <dbReference type="SAM" id="Phobius"/>
    </source>
</evidence>
<evidence type="ECO:0000256" key="4">
    <source>
        <dbReference type="ARBA" id="ARBA00022692"/>
    </source>
</evidence>
<proteinExistence type="inferred from homology"/>
<dbReference type="RefSeq" id="XP_003011660.1">
    <property type="nucleotide sequence ID" value="XM_003011614.1"/>
</dbReference>
<evidence type="ECO:0000256" key="2">
    <source>
        <dbReference type="ARBA" id="ARBA00005974"/>
    </source>
</evidence>
<evidence type="ECO:0000256" key="3">
    <source>
        <dbReference type="ARBA" id="ARBA00022448"/>
    </source>
</evidence>
<evidence type="ECO:0000256" key="6">
    <source>
        <dbReference type="ARBA" id="ARBA00022989"/>
    </source>
</evidence>
<gene>
    <name evidence="10" type="ORF">ARB_02214</name>
</gene>
<reference evidence="11" key="1">
    <citation type="journal article" date="2011" name="Genome Biol.">
        <title>Comparative and functional genomics provide insights into the pathogenicity of dermatophytic fungi.</title>
        <authorList>
            <person name="Burmester A."/>
            <person name="Shelest E."/>
            <person name="Gloeckner G."/>
            <person name="Heddergott C."/>
            <person name="Schindler S."/>
            <person name="Staib P."/>
            <person name="Heidel A."/>
            <person name="Felder M."/>
            <person name="Petzold A."/>
            <person name="Szafranski K."/>
            <person name="Feuermann M."/>
            <person name="Pedruzzi I."/>
            <person name="Priebe S."/>
            <person name="Groth M."/>
            <person name="Winkler R."/>
            <person name="Li W."/>
            <person name="Kniemeyer O."/>
            <person name="Schroeckh V."/>
            <person name="Hertweck C."/>
            <person name="Hube B."/>
            <person name="White T.C."/>
            <person name="Platzer M."/>
            <person name="Guthke R."/>
            <person name="Heitman J."/>
            <person name="Woestemeyer J."/>
            <person name="Zipfel P.F."/>
            <person name="Monod M."/>
            <person name="Brakhage A.A."/>
        </authorList>
    </citation>
    <scope>NUCLEOTIDE SEQUENCE [LARGE SCALE GENOMIC DNA]</scope>
    <source>
        <strain evidence="11">ATCC MYA-4681 / CBS 112371</strain>
    </source>
</reference>
<dbReference type="Pfam" id="PF03820">
    <property type="entry name" value="SFXNs"/>
    <property type="match status" value="1"/>
</dbReference>
<dbReference type="OMA" id="GRVRHCA"/>
<dbReference type="PANTHER" id="PTHR11153:SF6">
    <property type="entry name" value="SIDEROFLEXIN-5"/>
    <property type="match status" value="1"/>
</dbReference>
<sequence length="374" mass="40128">MAASTSTSGNRDLPASKYDLSTYWGRVRQSAELCDPSVADWFTLEPACRTLFVSADGLENAKKLIESYKGGQLLSMTPELWHAKKVVDSTLHPDTGEPVFFPFRMSCFVLSNLIVTAGMLTPGLGTTGTLLWQIGNQSLNVAINNANANKSTPLSTSAMVKSYLMAVSASCSVALGLNAMVPRLKVAPNTKLILGRLVPFAAVATAGALNVFLMRGEEIRQGIDVYPAEPKDRSAGAEVKSEGGEVQSLGKSKKAATLAVGETAISRVLNSTPIMVLPPLILVRLQQMQWLKTRPRLVLPVNLGESFKTIFVCVYSTVMLTLYPAGLILTTSIFALPLALGAFPQRQAVQASSLEEEFWGRGGSTGLVEFNRGI</sequence>
<keyword evidence="8 9" id="KW-0472">Membrane</keyword>
<evidence type="ECO:0000256" key="1">
    <source>
        <dbReference type="ARBA" id="ARBA00004225"/>
    </source>
</evidence>
<dbReference type="EMBL" id="ABSU01000025">
    <property type="protein sequence ID" value="EFE31020.1"/>
    <property type="molecule type" value="Genomic_DNA"/>
</dbReference>
<keyword evidence="7" id="KW-0496">Mitochondrion</keyword>
<comment type="caution">
    <text evidence="10">The sequence shown here is derived from an EMBL/GenBank/DDBJ whole genome shotgun (WGS) entry which is preliminary data.</text>
</comment>
<dbReference type="InterPro" id="IPR004686">
    <property type="entry name" value="Mtc"/>
</dbReference>
<evidence type="ECO:0000313" key="10">
    <source>
        <dbReference type="EMBL" id="EFE31020.1"/>
    </source>
</evidence>
<dbReference type="GeneID" id="9523431"/>
<accession>D4B185</accession>
<evidence type="ECO:0008006" key="12">
    <source>
        <dbReference type="Google" id="ProtNLM"/>
    </source>
</evidence>
<evidence type="ECO:0000256" key="5">
    <source>
        <dbReference type="ARBA" id="ARBA00022970"/>
    </source>
</evidence>
<evidence type="ECO:0000256" key="8">
    <source>
        <dbReference type="ARBA" id="ARBA00023136"/>
    </source>
</evidence>
<dbReference type="PANTHER" id="PTHR11153">
    <property type="entry name" value="SIDEROFLEXIN"/>
    <property type="match status" value="1"/>
</dbReference>
<dbReference type="eggNOG" id="KOG3767">
    <property type="taxonomic scope" value="Eukaryota"/>
</dbReference>
<protein>
    <recommendedName>
        <fullName evidence="12">Sidoreflexin</fullName>
    </recommendedName>
</protein>
<dbReference type="GO" id="GO:1990542">
    <property type="term" value="P:mitochondrial transmembrane transport"/>
    <property type="evidence" value="ECO:0007669"/>
    <property type="project" value="TreeGrafter"/>
</dbReference>
<dbReference type="KEGG" id="abe:ARB_02214"/>
<keyword evidence="3" id="KW-0813">Transport</keyword>
<feature type="transmembrane region" description="Helical" evidence="9">
    <location>
        <begin position="163"/>
        <end position="181"/>
    </location>
</feature>
<evidence type="ECO:0000256" key="7">
    <source>
        <dbReference type="ARBA" id="ARBA00023128"/>
    </source>
</evidence>
<dbReference type="GO" id="GO:0015075">
    <property type="term" value="F:monoatomic ion transmembrane transporter activity"/>
    <property type="evidence" value="ECO:0007669"/>
    <property type="project" value="InterPro"/>
</dbReference>
<dbReference type="GO" id="GO:0005743">
    <property type="term" value="C:mitochondrial inner membrane"/>
    <property type="evidence" value="ECO:0007669"/>
    <property type="project" value="TreeGrafter"/>
</dbReference>
<keyword evidence="4 9" id="KW-0812">Transmembrane</keyword>
<dbReference type="AlphaFoldDB" id="D4B185"/>
<keyword evidence="6 9" id="KW-1133">Transmembrane helix</keyword>
<name>D4B185_ARTBC</name>
<comment type="subcellular location">
    <subcellularLocation>
        <location evidence="1">Mitochondrion membrane</location>
        <topology evidence="1">Multi-pass membrane protein</topology>
    </subcellularLocation>
</comment>
<keyword evidence="5" id="KW-0029">Amino-acid transport</keyword>
<feature type="transmembrane region" description="Helical" evidence="9">
    <location>
        <begin position="193"/>
        <end position="213"/>
    </location>
</feature>
<dbReference type="HOGENOM" id="CLU_039425_0_0_1"/>
<organism evidence="10 11">
    <name type="scientific">Arthroderma benhamiae (strain ATCC MYA-4681 / CBS 112371)</name>
    <name type="common">Trichophyton mentagrophytes</name>
    <dbReference type="NCBI Taxonomy" id="663331"/>
    <lineage>
        <taxon>Eukaryota</taxon>
        <taxon>Fungi</taxon>
        <taxon>Dikarya</taxon>
        <taxon>Ascomycota</taxon>
        <taxon>Pezizomycotina</taxon>
        <taxon>Eurotiomycetes</taxon>
        <taxon>Eurotiomycetidae</taxon>
        <taxon>Onygenales</taxon>
        <taxon>Arthrodermataceae</taxon>
        <taxon>Trichophyton</taxon>
    </lineage>
</organism>
<comment type="similarity">
    <text evidence="2">Belongs to the sideroflexin family.</text>
</comment>
<keyword evidence="11" id="KW-1185">Reference proteome</keyword>
<dbReference type="Proteomes" id="UP000008866">
    <property type="component" value="Unassembled WGS sequence"/>
</dbReference>
<evidence type="ECO:0000313" key="11">
    <source>
        <dbReference type="Proteomes" id="UP000008866"/>
    </source>
</evidence>